<proteinExistence type="predicted"/>
<accession>A0A378A2I1</accession>
<evidence type="ECO:0000256" key="2">
    <source>
        <dbReference type="SAM" id="Phobius"/>
    </source>
</evidence>
<keyword evidence="1" id="KW-0238">DNA-binding</keyword>
<dbReference type="CDD" id="cd06170">
    <property type="entry name" value="LuxR_C_like"/>
    <property type="match status" value="1"/>
</dbReference>
<gene>
    <name evidence="4" type="ORF">NCTC9504_04572</name>
</gene>
<keyword evidence="2" id="KW-0812">Transmembrane</keyword>
<dbReference type="PRINTS" id="PR00038">
    <property type="entry name" value="HTHLUXR"/>
</dbReference>
<evidence type="ECO:0000313" key="5">
    <source>
        <dbReference type="Proteomes" id="UP000254020"/>
    </source>
</evidence>
<protein>
    <submittedName>
        <fullName evidence="4">LuxR family transcriptional regulator</fullName>
    </submittedName>
</protein>
<dbReference type="PROSITE" id="PS00622">
    <property type="entry name" value="HTH_LUXR_1"/>
    <property type="match status" value="1"/>
</dbReference>
<dbReference type="SUPFAM" id="SSF46894">
    <property type="entry name" value="C-terminal effector domain of the bipartite response regulators"/>
    <property type="match status" value="1"/>
</dbReference>
<keyword evidence="2" id="KW-0472">Membrane</keyword>
<organism evidence="4 5">
    <name type="scientific">Klebsiella pneumoniae subsp. pneumoniae</name>
    <dbReference type="NCBI Taxonomy" id="72407"/>
    <lineage>
        <taxon>Bacteria</taxon>
        <taxon>Pseudomonadati</taxon>
        <taxon>Pseudomonadota</taxon>
        <taxon>Gammaproteobacteria</taxon>
        <taxon>Enterobacterales</taxon>
        <taxon>Enterobacteriaceae</taxon>
        <taxon>Klebsiella/Raoultella group</taxon>
        <taxon>Klebsiella</taxon>
        <taxon>Klebsiella pneumoniae complex</taxon>
    </lineage>
</organism>
<evidence type="ECO:0000259" key="3">
    <source>
        <dbReference type="PROSITE" id="PS50043"/>
    </source>
</evidence>
<sequence length="190" mass="21810">MSHHNTCYRSEHYDLWFDNGFLLYGMSLILNSLPASYFRKKHVFFTSDNYFAVLQHNYNRRDTLFILLTEGNDLNFLSELPMLRLPANSTPEELKIFLHQPTRYYKTHPAPGASVQFTEREKKVIQLISNGEAVASIGRSLNLHIKTIYQIRLNLIKKLGCSGRTDFLISAAAKRSNPGARFTCNPALKP</sequence>
<dbReference type="EMBL" id="UGMA01000005">
    <property type="protein sequence ID" value="STU95716.1"/>
    <property type="molecule type" value="Genomic_DNA"/>
</dbReference>
<dbReference type="InterPro" id="IPR036388">
    <property type="entry name" value="WH-like_DNA-bd_sf"/>
</dbReference>
<dbReference type="PROSITE" id="PS50043">
    <property type="entry name" value="HTH_LUXR_2"/>
    <property type="match status" value="1"/>
</dbReference>
<name>A0A378A2I1_KLEPN</name>
<dbReference type="InterPro" id="IPR016032">
    <property type="entry name" value="Sig_transdc_resp-reg_C-effctor"/>
</dbReference>
<dbReference type="Pfam" id="PF00196">
    <property type="entry name" value="GerE"/>
    <property type="match status" value="1"/>
</dbReference>
<feature type="domain" description="HTH luxR-type" evidence="3">
    <location>
        <begin position="110"/>
        <end position="175"/>
    </location>
</feature>
<dbReference type="Gene3D" id="1.10.10.10">
    <property type="entry name" value="Winged helix-like DNA-binding domain superfamily/Winged helix DNA-binding domain"/>
    <property type="match status" value="1"/>
</dbReference>
<dbReference type="AlphaFoldDB" id="A0A378A2I1"/>
<dbReference type="GO" id="GO:0003677">
    <property type="term" value="F:DNA binding"/>
    <property type="evidence" value="ECO:0007669"/>
    <property type="project" value="UniProtKB-KW"/>
</dbReference>
<dbReference type="GO" id="GO:0006355">
    <property type="term" value="P:regulation of DNA-templated transcription"/>
    <property type="evidence" value="ECO:0007669"/>
    <property type="project" value="InterPro"/>
</dbReference>
<dbReference type="InterPro" id="IPR000792">
    <property type="entry name" value="Tscrpt_reg_LuxR_C"/>
</dbReference>
<keyword evidence="2" id="KW-1133">Transmembrane helix</keyword>
<evidence type="ECO:0000256" key="1">
    <source>
        <dbReference type="ARBA" id="ARBA00023125"/>
    </source>
</evidence>
<evidence type="ECO:0000313" key="4">
    <source>
        <dbReference type="EMBL" id="STU95716.1"/>
    </source>
</evidence>
<feature type="transmembrane region" description="Helical" evidence="2">
    <location>
        <begin position="20"/>
        <end position="38"/>
    </location>
</feature>
<dbReference type="SMART" id="SM00421">
    <property type="entry name" value="HTH_LUXR"/>
    <property type="match status" value="1"/>
</dbReference>
<dbReference type="Proteomes" id="UP000254020">
    <property type="component" value="Unassembled WGS sequence"/>
</dbReference>
<reference evidence="4 5" key="1">
    <citation type="submission" date="2018-06" db="EMBL/GenBank/DDBJ databases">
        <authorList>
            <consortium name="Pathogen Informatics"/>
            <person name="Doyle S."/>
        </authorList>
    </citation>
    <scope>NUCLEOTIDE SEQUENCE [LARGE SCALE GENOMIC DNA]</scope>
    <source>
        <strain evidence="4 5">NCTC9504</strain>
    </source>
</reference>